<dbReference type="SUPFAM" id="SSF101960">
    <property type="entry name" value="Stabilizer of iron transporter SufD"/>
    <property type="match status" value="1"/>
</dbReference>
<dbReference type="GO" id="GO:0016226">
    <property type="term" value="P:iron-sulfur cluster assembly"/>
    <property type="evidence" value="ECO:0007669"/>
    <property type="project" value="InterPro"/>
</dbReference>
<evidence type="ECO:0008006" key="3">
    <source>
        <dbReference type="Google" id="ProtNLM"/>
    </source>
</evidence>
<dbReference type="InterPro" id="IPR055346">
    <property type="entry name" value="Fe-S_cluster_assembly_SufBD"/>
</dbReference>
<comment type="caution">
    <text evidence="1">The sequence shown here is derived from an EMBL/GenBank/DDBJ whole genome shotgun (WGS) entry which is preliminary data.</text>
</comment>
<protein>
    <recommendedName>
        <fullName evidence="3">Fe-S cluster assembly protein SufB</fullName>
    </recommendedName>
</protein>
<dbReference type="OrthoDB" id="10492350at2759"/>
<gene>
    <name evidence="1" type="ORF">IFM89_024006</name>
</gene>
<accession>A0A835LFE6</accession>
<dbReference type="PANTHER" id="PTHR30508">
    <property type="entry name" value="FES CLUSTER ASSEMBLY PROTEIN SUF"/>
    <property type="match status" value="1"/>
</dbReference>
<dbReference type="EMBL" id="JADFTS010000008">
    <property type="protein sequence ID" value="KAF9593513.1"/>
    <property type="molecule type" value="Genomic_DNA"/>
</dbReference>
<name>A0A835LFE6_9MAGN</name>
<proteinExistence type="predicted"/>
<dbReference type="PANTHER" id="PTHR30508:SF1">
    <property type="entry name" value="UPF0051 PROTEIN ABCI8, CHLOROPLASTIC-RELATED"/>
    <property type="match status" value="1"/>
</dbReference>
<evidence type="ECO:0000313" key="2">
    <source>
        <dbReference type="Proteomes" id="UP000631114"/>
    </source>
</evidence>
<dbReference type="InterPro" id="IPR037284">
    <property type="entry name" value="SUF_FeS_clus_asmbl_SufBD_sf"/>
</dbReference>
<organism evidence="1 2">
    <name type="scientific">Coptis chinensis</name>
    <dbReference type="NCBI Taxonomy" id="261450"/>
    <lineage>
        <taxon>Eukaryota</taxon>
        <taxon>Viridiplantae</taxon>
        <taxon>Streptophyta</taxon>
        <taxon>Embryophyta</taxon>
        <taxon>Tracheophyta</taxon>
        <taxon>Spermatophyta</taxon>
        <taxon>Magnoliopsida</taxon>
        <taxon>Ranunculales</taxon>
        <taxon>Ranunculaceae</taxon>
        <taxon>Coptidoideae</taxon>
        <taxon>Coptis</taxon>
    </lineage>
</organism>
<reference evidence="1 2" key="1">
    <citation type="submission" date="2020-10" db="EMBL/GenBank/DDBJ databases">
        <title>The Coptis chinensis genome and diversification of protoberbering-type alkaloids.</title>
        <authorList>
            <person name="Wang B."/>
            <person name="Shu S."/>
            <person name="Song C."/>
            <person name="Liu Y."/>
        </authorList>
    </citation>
    <scope>NUCLEOTIDE SEQUENCE [LARGE SCALE GENOMIC DNA]</scope>
    <source>
        <strain evidence="1">HL-2020</strain>
        <tissue evidence="1">Leaf</tissue>
    </source>
</reference>
<keyword evidence="2" id="KW-1185">Reference proteome</keyword>
<dbReference type="Proteomes" id="UP000631114">
    <property type="component" value="Unassembled WGS sequence"/>
</dbReference>
<dbReference type="AlphaFoldDB" id="A0A835LFE6"/>
<evidence type="ECO:0000313" key="1">
    <source>
        <dbReference type="EMBL" id="KAF9593513.1"/>
    </source>
</evidence>
<sequence length="119" mass="13784">MCSTHSDVNFGAYDTGDTVIVSIQKGISVDTIRLISSKKNEPEWMLEFRLKSFEKFLKLKEPQWSDNRYPSFNFQDICYYSEMKKKPTLNSLDEADLELLKYLENRLANVAVVAVFDSV</sequence>